<accession>A0A414IGX3</accession>
<dbReference type="Gene3D" id="1.10.443.10">
    <property type="entry name" value="Intergrase catalytic core"/>
    <property type="match status" value="1"/>
</dbReference>
<evidence type="ECO:0000313" key="5">
    <source>
        <dbReference type="EMBL" id="KAB4187796.1"/>
    </source>
</evidence>
<dbReference type="PANTHER" id="PTHR30349">
    <property type="entry name" value="PHAGE INTEGRASE-RELATED"/>
    <property type="match status" value="1"/>
</dbReference>
<dbReference type="EMBL" id="WCUA01000002">
    <property type="protein sequence ID" value="KAB4187796.1"/>
    <property type="molecule type" value="Genomic_DNA"/>
</dbReference>
<dbReference type="Proteomes" id="UP000283601">
    <property type="component" value="Unassembled WGS sequence"/>
</dbReference>
<dbReference type="Proteomes" id="UP000442334">
    <property type="component" value="Unassembled WGS sequence"/>
</dbReference>
<dbReference type="InterPro" id="IPR050090">
    <property type="entry name" value="Tyrosine_recombinase_XerCD"/>
</dbReference>
<dbReference type="InterPro" id="IPR010998">
    <property type="entry name" value="Integrase_recombinase_N"/>
</dbReference>
<evidence type="ECO:0000256" key="1">
    <source>
        <dbReference type="ARBA" id="ARBA00008857"/>
    </source>
</evidence>
<dbReference type="PROSITE" id="PS51898">
    <property type="entry name" value="TYR_RECOMBINASE"/>
    <property type="match status" value="1"/>
</dbReference>
<dbReference type="Pfam" id="PF17293">
    <property type="entry name" value="Arm-DNA-bind_5"/>
    <property type="match status" value="1"/>
</dbReference>
<dbReference type="GO" id="GO:0015074">
    <property type="term" value="P:DNA integration"/>
    <property type="evidence" value="ECO:0007669"/>
    <property type="project" value="InterPro"/>
</dbReference>
<evidence type="ECO:0000259" key="4">
    <source>
        <dbReference type="PROSITE" id="PS51898"/>
    </source>
</evidence>
<evidence type="ECO:0000313" key="7">
    <source>
        <dbReference type="Proteomes" id="UP000283601"/>
    </source>
</evidence>
<dbReference type="RefSeq" id="WP_118132271.1">
    <property type="nucleotide sequence ID" value="NZ_BAABXG010000001.1"/>
</dbReference>
<comment type="caution">
    <text evidence="6">The sequence shown here is derived from an EMBL/GenBank/DDBJ whole genome shotgun (WGS) entry which is preliminary data.</text>
</comment>
<reference evidence="6 7" key="1">
    <citation type="submission" date="2018-08" db="EMBL/GenBank/DDBJ databases">
        <title>A genome reference for cultivated species of the human gut microbiota.</title>
        <authorList>
            <person name="Zou Y."/>
            <person name="Xue W."/>
            <person name="Luo G."/>
        </authorList>
    </citation>
    <scope>NUCLEOTIDE SEQUENCE [LARGE SCALE GENOMIC DNA]</scope>
    <source>
        <strain evidence="6 7">AM29-12AC</strain>
    </source>
</reference>
<evidence type="ECO:0000313" key="8">
    <source>
        <dbReference type="Proteomes" id="UP000442334"/>
    </source>
</evidence>
<feature type="domain" description="Tyr recombinase" evidence="4">
    <location>
        <begin position="203"/>
        <end position="379"/>
    </location>
</feature>
<evidence type="ECO:0000313" key="6">
    <source>
        <dbReference type="EMBL" id="RHE22223.1"/>
    </source>
</evidence>
<dbReference type="Pfam" id="PF00589">
    <property type="entry name" value="Phage_integrase"/>
    <property type="match status" value="1"/>
</dbReference>
<dbReference type="Pfam" id="PF13102">
    <property type="entry name" value="Phage_int_SAM_5"/>
    <property type="match status" value="1"/>
</dbReference>
<dbReference type="InterPro" id="IPR002104">
    <property type="entry name" value="Integrase_catalytic"/>
</dbReference>
<organism evidence="6 7">
    <name type="scientific">Bacteroides uniformis</name>
    <dbReference type="NCBI Taxonomy" id="820"/>
    <lineage>
        <taxon>Bacteria</taxon>
        <taxon>Pseudomonadati</taxon>
        <taxon>Bacteroidota</taxon>
        <taxon>Bacteroidia</taxon>
        <taxon>Bacteroidales</taxon>
        <taxon>Bacteroidaceae</taxon>
        <taxon>Bacteroides</taxon>
    </lineage>
</organism>
<dbReference type="GO" id="GO:0006310">
    <property type="term" value="P:DNA recombination"/>
    <property type="evidence" value="ECO:0007669"/>
    <property type="project" value="UniProtKB-KW"/>
</dbReference>
<dbReference type="SUPFAM" id="SSF56349">
    <property type="entry name" value="DNA breaking-rejoining enzymes"/>
    <property type="match status" value="1"/>
</dbReference>
<dbReference type="InterPro" id="IPR025269">
    <property type="entry name" value="SAM-like_dom"/>
</dbReference>
<evidence type="ECO:0000256" key="2">
    <source>
        <dbReference type="ARBA" id="ARBA00023125"/>
    </source>
</evidence>
<dbReference type="AlphaFoldDB" id="A0A414IGX3"/>
<dbReference type="PANTHER" id="PTHR30349:SF64">
    <property type="entry name" value="PROPHAGE INTEGRASE INTD-RELATED"/>
    <property type="match status" value="1"/>
</dbReference>
<comment type="similarity">
    <text evidence="1">Belongs to the 'phage' integrase family.</text>
</comment>
<dbReference type="CDD" id="cd01185">
    <property type="entry name" value="INTN1_C_like"/>
    <property type="match status" value="1"/>
</dbReference>
<dbReference type="InterPro" id="IPR013762">
    <property type="entry name" value="Integrase-like_cat_sf"/>
</dbReference>
<dbReference type="Gene3D" id="1.10.150.130">
    <property type="match status" value="1"/>
</dbReference>
<keyword evidence="3" id="KW-0233">DNA recombination</keyword>
<dbReference type="InterPro" id="IPR011010">
    <property type="entry name" value="DNA_brk_join_enz"/>
</dbReference>
<dbReference type="GO" id="GO:0003677">
    <property type="term" value="F:DNA binding"/>
    <property type="evidence" value="ECO:0007669"/>
    <property type="project" value="UniProtKB-KW"/>
</dbReference>
<gene>
    <name evidence="6" type="ORF">DW758_13460</name>
    <name evidence="5" type="ORF">GAQ34_03435</name>
</gene>
<evidence type="ECO:0000256" key="3">
    <source>
        <dbReference type="ARBA" id="ARBA00023172"/>
    </source>
</evidence>
<dbReference type="EMBL" id="QSJZ01000011">
    <property type="protein sequence ID" value="RHE22223.1"/>
    <property type="molecule type" value="Genomic_DNA"/>
</dbReference>
<reference evidence="5 8" key="2">
    <citation type="journal article" date="2019" name="Nat. Med.">
        <title>A library of human gut bacterial isolates paired with longitudinal multiomics data enables mechanistic microbiome research.</title>
        <authorList>
            <person name="Poyet M."/>
            <person name="Groussin M."/>
            <person name="Gibbons S.M."/>
            <person name="Avila-Pacheco J."/>
            <person name="Jiang X."/>
            <person name="Kearney S.M."/>
            <person name="Perrotta A.R."/>
            <person name="Berdy B."/>
            <person name="Zhao S."/>
            <person name="Lieberman T.D."/>
            <person name="Swanson P.K."/>
            <person name="Smith M."/>
            <person name="Roesemann S."/>
            <person name="Alexander J.E."/>
            <person name="Rich S.A."/>
            <person name="Livny J."/>
            <person name="Vlamakis H."/>
            <person name="Clish C."/>
            <person name="Bullock K."/>
            <person name="Deik A."/>
            <person name="Scott J."/>
            <person name="Pierce K.A."/>
            <person name="Xavier R.J."/>
            <person name="Alm E.J."/>
        </authorList>
    </citation>
    <scope>NUCLEOTIDE SEQUENCE [LARGE SCALE GENOMIC DNA]</scope>
    <source>
        <strain evidence="5 8">BIOML-A21</strain>
    </source>
</reference>
<sequence length="386" mass="45270">MINIKTYLRQYKNDTAGIVWISFYVQRQKVNFSTKVAVSLKNWNDKKGIVTSGDKQAADKNLIIETILARINNVFVKYRLRDKKLSRDLFLREYNRPSDYPTFFDFVREHMKKISHRTELTTLQTHMSVMRKIKDFNANLTFDDITHEWLDVYFAHLRKELENNANTAYKNMGVLKKYVLAAYKAGYMTENPFEDWSIKRISATCVYLNEDELGRLVSLYNSGELDYKLHKTLEFFLFLCFSSLHVGDAKKLQLEQFTEDHFTYFRMKLRNSKPEPIQIPISEPLRNLLFRIVGTRKKGPLFEVIQADQTMNRNLKDIAAIAGIDKPITHKVGRHTFATIYLRHTKDLAALKELLGHSDMKETLVYAHVMDESKREGMQCFNSFTL</sequence>
<protein>
    <submittedName>
        <fullName evidence="6">Site-specific integrase</fullName>
    </submittedName>
</protein>
<name>A0A414IGX3_BACUN</name>
<dbReference type="InterPro" id="IPR035386">
    <property type="entry name" value="Arm-DNA-bind_5"/>
</dbReference>
<keyword evidence="2" id="KW-0238">DNA-binding</keyword>
<proteinExistence type="inferred from homology"/>